<dbReference type="RefSeq" id="WP_079412710.1">
    <property type="nucleotide sequence ID" value="NZ_MZGW01000005.1"/>
</dbReference>
<dbReference type="InterPro" id="IPR028055">
    <property type="entry name" value="YidC/Oxa/ALB_C"/>
</dbReference>
<evidence type="ECO:0000313" key="12">
    <source>
        <dbReference type="EMBL" id="OPJ55453.1"/>
    </source>
</evidence>
<evidence type="ECO:0000256" key="5">
    <source>
        <dbReference type="ARBA" id="ARBA00022927"/>
    </source>
</evidence>
<feature type="transmembrane region" description="Helical" evidence="10">
    <location>
        <begin position="22"/>
        <end position="42"/>
    </location>
</feature>
<evidence type="ECO:0000256" key="10">
    <source>
        <dbReference type="SAM" id="Phobius"/>
    </source>
</evidence>
<dbReference type="GO" id="GO:0015031">
    <property type="term" value="P:protein transport"/>
    <property type="evidence" value="ECO:0007669"/>
    <property type="project" value="UniProtKB-KW"/>
</dbReference>
<evidence type="ECO:0000256" key="8">
    <source>
        <dbReference type="ARBA" id="ARBA00023186"/>
    </source>
</evidence>
<evidence type="ECO:0000256" key="2">
    <source>
        <dbReference type="ARBA" id="ARBA00022448"/>
    </source>
</evidence>
<accession>A0A1V4I674</accession>
<comment type="caution">
    <text evidence="12">The sequence shown here is derived from an EMBL/GenBank/DDBJ whole genome shotgun (WGS) entry which is preliminary data.</text>
</comment>
<gene>
    <name evidence="12" type="primary">misCA</name>
    <name evidence="12" type="ORF">CLOTH_15160</name>
</gene>
<evidence type="ECO:0000256" key="6">
    <source>
        <dbReference type="ARBA" id="ARBA00022989"/>
    </source>
</evidence>
<evidence type="ECO:0000313" key="13">
    <source>
        <dbReference type="Proteomes" id="UP000190140"/>
    </source>
</evidence>
<keyword evidence="5" id="KW-0653">Protein transport</keyword>
<evidence type="ECO:0000256" key="4">
    <source>
        <dbReference type="ARBA" id="ARBA00022692"/>
    </source>
</evidence>
<dbReference type="GO" id="GO:0032977">
    <property type="term" value="F:membrane insertase activity"/>
    <property type="evidence" value="ECO:0007669"/>
    <property type="project" value="InterPro"/>
</dbReference>
<feature type="transmembrane region" description="Helical" evidence="10">
    <location>
        <begin position="85"/>
        <end position="105"/>
    </location>
</feature>
<dbReference type="EMBL" id="MZGW01000005">
    <property type="protein sequence ID" value="OPJ55453.1"/>
    <property type="molecule type" value="Genomic_DNA"/>
</dbReference>
<comment type="similarity">
    <text evidence="9">Belongs to the OXA1/ALB3/YidC family.</text>
</comment>
<dbReference type="InterPro" id="IPR001708">
    <property type="entry name" value="YidC/ALB3/OXA1/COX18"/>
</dbReference>
<dbReference type="AlphaFoldDB" id="A0A1V4I674"/>
<feature type="domain" description="Membrane insertase YidC/Oxa/ALB C-terminal" evidence="11">
    <location>
        <begin position="22"/>
        <end position="220"/>
    </location>
</feature>
<keyword evidence="8" id="KW-0143">Chaperone</keyword>
<evidence type="ECO:0000256" key="9">
    <source>
        <dbReference type="RuleBase" id="RU003945"/>
    </source>
</evidence>
<feature type="transmembrane region" description="Helical" evidence="10">
    <location>
        <begin position="183"/>
        <end position="206"/>
    </location>
</feature>
<evidence type="ECO:0000259" key="11">
    <source>
        <dbReference type="Pfam" id="PF02096"/>
    </source>
</evidence>
<comment type="subcellular location">
    <subcellularLocation>
        <location evidence="1">Cell membrane</location>
        <topology evidence="1">Multi-pass membrane protein</topology>
    </subcellularLocation>
    <subcellularLocation>
        <location evidence="9">Membrane</location>
        <topology evidence="9">Multi-pass membrane protein</topology>
    </subcellularLocation>
</comment>
<evidence type="ECO:0000256" key="3">
    <source>
        <dbReference type="ARBA" id="ARBA00022475"/>
    </source>
</evidence>
<dbReference type="OrthoDB" id="9780552at2"/>
<dbReference type="PANTHER" id="PTHR12428">
    <property type="entry name" value="OXA1"/>
    <property type="match status" value="1"/>
</dbReference>
<dbReference type="PANTHER" id="PTHR12428:SF65">
    <property type="entry name" value="CYTOCHROME C OXIDASE ASSEMBLY PROTEIN COX18, MITOCHONDRIAL"/>
    <property type="match status" value="1"/>
</dbReference>
<dbReference type="PRINTS" id="PR01900">
    <property type="entry name" value="YIDCPROTEIN"/>
</dbReference>
<keyword evidence="13" id="KW-1185">Reference proteome</keyword>
<organism evidence="12 13">
    <name type="scientific">Alkalithermobacter paradoxus</name>
    <dbReference type="NCBI Taxonomy" id="29349"/>
    <lineage>
        <taxon>Bacteria</taxon>
        <taxon>Bacillati</taxon>
        <taxon>Bacillota</taxon>
        <taxon>Clostridia</taxon>
        <taxon>Peptostreptococcales</taxon>
        <taxon>Tepidibacteraceae</taxon>
        <taxon>Alkalithermobacter</taxon>
    </lineage>
</organism>
<keyword evidence="2" id="KW-0813">Transport</keyword>
<dbReference type="Proteomes" id="UP000190140">
    <property type="component" value="Unassembled WGS sequence"/>
</dbReference>
<keyword evidence="6 10" id="KW-1133">Transmembrane helix</keyword>
<dbReference type="InterPro" id="IPR047196">
    <property type="entry name" value="YidC_ALB_C"/>
</dbReference>
<keyword evidence="3" id="KW-1003">Cell membrane</keyword>
<sequence>MNIIPQTLGALLKLVFDIVGNYGLAIIIFTVIVKLALLPLTLTQSKSMKVMQEIQPKINEIKEKYRNDQQMMNQKVMEVYQENKINPMAGCLPLLIQFPILIGLFSSLRSPEVYVFGSEEAYRAIDTTFLWLSNLADPDVIMLGGIQLPWILPILAGATTYISSVMMTTGQSKKDPTQAMMTYLFPIMILWWGKSFPAGLTLYWVVSNIFQIAQQYFIMKPGAVKEE</sequence>
<keyword evidence="4 9" id="KW-0812">Transmembrane</keyword>
<feature type="transmembrane region" description="Helical" evidence="10">
    <location>
        <begin position="140"/>
        <end position="162"/>
    </location>
</feature>
<evidence type="ECO:0000256" key="7">
    <source>
        <dbReference type="ARBA" id="ARBA00023136"/>
    </source>
</evidence>
<evidence type="ECO:0000256" key="1">
    <source>
        <dbReference type="ARBA" id="ARBA00004651"/>
    </source>
</evidence>
<proteinExistence type="inferred from homology"/>
<dbReference type="GO" id="GO:0051205">
    <property type="term" value="P:protein insertion into membrane"/>
    <property type="evidence" value="ECO:0007669"/>
    <property type="project" value="TreeGrafter"/>
</dbReference>
<dbReference type="STRING" id="29349.CLOTH_15160"/>
<name>A0A1V4I674_9FIRM</name>
<keyword evidence="7 10" id="KW-0472">Membrane</keyword>
<dbReference type="GO" id="GO:0005886">
    <property type="term" value="C:plasma membrane"/>
    <property type="evidence" value="ECO:0007669"/>
    <property type="project" value="UniProtKB-SubCell"/>
</dbReference>
<dbReference type="CDD" id="cd20070">
    <property type="entry name" value="5TM_YidC_Alb3"/>
    <property type="match status" value="1"/>
</dbReference>
<dbReference type="Pfam" id="PF02096">
    <property type="entry name" value="60KD_IMP"/>
    <property type="match status" value="1"/>
</dbReference>
<reference evidence="12 13" key="1">
    <citation type="submission" date="2017-03" db="EMBL/GenBank/DDBJ databases">
        <title>Genome sequence of Clostridium thermoalcaliphilum DSM 7309.</title>
        <authorList>
            <person name="Poehlein A."/>
            <person name="Daniel R."/>
        </authorList>
    </citation>
    <scope>NUCLEOTIDE SEQUENCE [LARGE SCALE GENOMIC DNA]</scope>
    <source>
        <strain evidence="12 13">DSM 7309</strain>
    </source>
</reference>
<protein>
    <submittedName>
        <fullName evidence="12">Membrane protein insertase MisCA</fullName>
    </submittedName>
</protein>
<dbReference type="NCBIfam" id="TIGR03592">
    <property type="entry name" value="yidC_oxa1_cterm"/>
    <property type="match status" value="1"/>
</dbReference>